<dbReference type="Pfam" id="PF07883">
    <property type="entry name" value="Cupin_2"/>
    <property type="match status" value="1"/>
</dbReference>
<dbReference type="PANTHER" id="PTHR46797">
    <property type="entry name" value="HTH-TYPE TRANSCRIPTIONAL REGULATOR"/>
    <property type="match status" value="1"/>
</dbReference>
<keyword evidence="1" id="KW-0238">DNA-binding</keyword>
<gene>
    <name evidence="3" type="ORF">ATL17_1060</name>
</gene>
<dbReference type="PANTHER" id="PTHR46797:SF1">
    <property type="entry name" value="METHYLPHOSPHONATE SYNTHASE"/>
    <property type="match status" value="1"/>
</dbReference>
<evidence type="ECO:0000313" key="4">
    <source>
        <dbReference type="Proteomes" id="UP000295391"/>
    </source>
</evidence>
<sequence>MNIAASQTFAVGGLIREQRRRMKLTLTQLGERAGVSAGYLSQVERENAVPSLATLGQIALALGLEIEHFVSMPKATNAITRRNSRAKFQFGDSSVVYEKLAVEHPANELSSLILTIPPGYQSEVASHEGEEIIYMLEGQIEQTLADARYVLGVGDSLHFRGGLPHSWSNPFDEPAKIIWTGTLTLFRELSMAKK</sequence>
<accession>A0A4R6VSM3</accession>
<reference evidence="3 4" key="1">
    <citation type="submission" date="2019-03" db="EMBL/GenBank/DDBJ databases">
        <title>Genomic Encyclopedia of Type Strains, Phase III (KMG-III): the genomes of soil and plant-associated and newly described type strains.</title>
        <authorList>
            <person name="Whitman W."/>
        </authorList>
    </citation>
    <scope>NUCLEOTIDE SEQUENCE [LARGE SCALE GENOMIC DNA]</scope>
    <source>
        <strain evidence="3 4">CGMCC 1.7002</strain>
    </source>
</reference>
<dbReference type="InterPro" id="IPR014710">
    <property type="entry name" value="RmlC-like_jellyroll"/>
</dbReference>
<dbReference type="InterPro" id="IPR013096">
    <property type="entry name" value="Cupin_2"/>
</dbReference>
<organism evidence="3 4">
    <name type="scientific">Maritalea mobilis</name>
    <dbReference type="NCBI Taxonomy" id="483324"/>
    <lineage>
        <taxon>Bacteria</taxon>
        <taxon>Pseudomonadati</taxon>
        <taxon>Pseudomonadota</taxon>
        <taxon>Alphaproteobacteria</taxon>
        <taxon>Hyphomicrobiales</taxon>
        <taxon>Devosiaceae</taxon>
        <taxon>Maritalea</taxon>
    </lineage>
</organism>
<dbReference type="SUPFAM" id="SSF47413">
    <property type="entry name" value="lambda repressor-like DNA-binding domains"/>
    <property type="match status" value="1"/>
</dbReference>
<dbReference type="EMBL" id="SNYR01000001">
    <property type="protein sequence ID" value="TDQ67053.1"/>
    <property type="molecule type" value="Genomic_DNA"/>
</dbReference>
<dbReference type="AlphaFoldDB" id="A0A4R6VSM3"/>
<dbReference type="Gene3D" id="2.60.120.10">
    <property type="entry name" value="Jelly Rolls"/>
    <property type="match status" value="1"/>
</dbReference>
<feature type="domain" description="HTH cro/C1-type" evidence="2">
    <location>
        <begin position="15"/>
        <end position="69"/>
    </location>
</feature>
<dbReference type="PROSITE" id="PS50943">
    <property type="entry name" value="HTH_CROC1"/>
    <property type="match status" value="1"/>
</dbReference>
<dbReference type="Gene3D" id="1.10.260.40">
    <property type="entry name" value="lambda repressor-like DNA-binding domains"/>
    <property type="match status" value="1"/>
</dbReference>
<dbReference type="Pfam" id="PF01381">
    <property type="entry name" value="HTH_3"/>
    <property type="match status" value="1"/>
</dbReference>
<name>A0A4R6VSM3_9HYPH</name>
<protein>
    <submittedName>
        <fullName evidence="3">XRE family transcriptional regulator</fullName>
    </submittedName>
</protein>
<dbReference type="SMART" id="SM00530">
    <property type="entry name" value="HTH_XRE"/>
    <property type="match status" value="1"/>
</dbReference>
<dbReference type="InterPro" id="IPR011051">
    <property type="entry name" value="RmlC_Cupin_sf"/>
</dbReference>
<dbReference type="CDD" id="cd00093">
    <property type="entry name" value="HTH_XRE"/>
    <property type="match status" value="1"/>
</dbReference>
<dbReference type="InterPro" id="IPR050807">
    <property type="entry name" value="TransReg_Diox_bact_type"/>
</dbReference>
<dbReference type="CDD" id="cd02209">
    <property type="entry name" value="cupin_XRE_C"/>
    <property type="match status" value="1"/>
</dbReference>
<dbReference type="Proteomes" id="UP000295391">
    <property type="component" value="Unassembled WGS sequence"/>
</dbReference>
<proteinExistence type="predicted"/>
<dbReference type="GO" id="GO:0003677">
    <property type="term" value="F:DNA binding"/>
    <property type="evidence" value="ECO:0007669"/>
    <property type="project" value="UniProtKB-KW"/>
</dbReference>
<dbReference type="GO" id="GO:0005829">
    <property type="term" value="C:cytosol"/>
    <property type="evidence" value="ECO:0007669"/>
    <property type="project" value="TreeGrafter"/>
</dbReference>
<keyword evidence="4" id="KW-1185">Reference proteome</keyword>
<dbReference type="GO" id="GO:0003700">
    <property type="term" value="F:DNA-binding transcription factor activity"/>
    <property type="evidence" value="ECO:0007669"/>
    <property type="project" value="TreeGrafter"/>
</dbReference>
<evidence type="ECO:0000313" key="3">
    <source>
        <dbReference type="EMBL" id="TDQ67053.1"/>
    </source>
</evidence>
<dbReference type="RefSeq" id="WP_246028629.1">
    <property type="nucleotide sequence ID" value="NZ_SNYR01000001.1"/>
</dbReference>
<dbReference type="InterPro" id="IPR010982">
    <property type="entry name" value="Lambda_DNA-bd_dom_sf"/>
</dbReference>
<evidence type="ECO:0000256" key="1">
    <source>
        <dbReference type="ARBA" id="ARBA00023125"/>
    </source>
</evidence>
<comment type="caution">
    <text evidence="3">The sequence shown here is derived from an EMBL/GenBank/DDBJ whole genome shotgun (WGS) entry which is preliminary data.</text>
</comment>
<dbReference type="InterPro" id="IPR001387">
    <property type="entry name" value="Cro/C1-type_HTH"/>
</dbReference>
<dbReference type="SUPFAM" id="SSF51182">
    <property type="entry name" value="RmlC-like cupins"/>
    <property type="match status" value="1"/>
</dbReference>
<evidence type="ECO:0000259" key="2">
    <source>
        <dbReference type="PROSITE" id="PS50943"/>
    </source>
</evidence>